<gene>
    <name evidence="6" type="ORF">C273_06498</name>
</gene>
<name>K9AL46_9STAP</name>
<dbReference type="GO" id="GO:0016887">
    <property type="term" value="F:ATP hydrolysis activity"/>
    <property type="evidence" value="ECO:0007669"/>
    <property type="project" value="InterPro"/>
</dbReference>
<dbReference type="PROSITE" id="PS50893">
    <property type="entry name" value="ABC_TRANSPORTER_2"/>
    <property type="match status" value="1"/>
</dbReference>
<accession>K9AL46</accession>
<dbReference type="RefSeq" id="WP_009383522.1">
    <property type="nucleotide sequence ID" value="NZ_AMSQ01000008.1"/>
</dbReference>
<dbReference type="PROSITE" id="PS00211">
    <property type="entry name" value="ABC_TRANSPORTER_1"/>
    <property type="match status" value="1"/>
</dbReference>
<evidence type="ECO:0000313" key="7">
    <source>
        <dbReference type="Proteomes" id="UP000009885"/>
    </source>
</evidence>
<dbReference type="InterPro" id="IPR003439">
    <property type="entry name" value="ABC_transporter-like_ATP-bd"/>
</dbReference>
<keyword evidence="7" id="KW-1185">Reference proteome</keyword>
<dbReference type="InterPro" id="IPR027417">
    <property type="entry name" value="P-loop_NTPase"/>
</dbReference>
<dbReference type="PANTHER" id="PTHR43776:SF7">
    <property type="entry name" value="D,D-DIPEPTIDE TRANSPORT ATP-BINDING PROTEIN DDPF-RELATED"/>
    <property type="match status" value="1"/>
</dbReference>
<keyword evidence="2" id="KW-0813">Transport</keyword>
<keyword evidence="4 6" id="KW-0067">ATP-binding</keyword>
<dbReference type="AlphaFoldDB" id="K9AL46"/>
<feature type="domain" description="ABC transporter" evidence="5">
    <location>
        <begin position="6"/>
        <end position="252"/>
    </location>
</feature>
<dbReference type="InterPro" id="IPR050319">
    <property type="entry name" value="ABC_transp_ATP-bind"/>
</dbReference>
<dbReference type="InterPro" id="IPR017871">
    <property type="entry name" value="ABC_transporter-like_CS"/>
</dbReference>
<dbReference type="GO" id="GO:0015833">
    <property type="term" value="P:peptide transport"/>
    <property type="evidence" value="ECO:0007669"/>
    <property type="project" value="InterPro"/>
</dbReference>
<dbReference type="PANTHER" id="PTHR43776">
    <property type="entry name" value="TRANSPORT ATP-BINDING PROTEIN"/>
    <property type="match status" value="1"/>
</dbReference>
<comment type="similarity">
    <text evidence="1">Belongs to the ABC transporter superfamily.</text>
</comment>
<evidence type="ECO:0000256" key="1">
    <source>
        <dbReference type="ARBA" id="ARBA00005417"/>
    </source>
</evidence>
<organism evidence="6 7">
    <name type="scientific">Staphylococcus massiliensis S46</name>
    <dbReference type="NCBI Taxonomy" id="1229783"/>
    <lineage>
        <taxon>Bacteria</taxon>
        <taxon>Bacillati</taxon>
        <taxon>Bacillota</taxon>
        <taxon>Bacilli</taxon>
        <taxon>Bacillales</taxon>
        <taxon>Staphylococcaceae</taxon>
        <taxon>Staphylococcus</taxon>
    </lineage>
</organism>
<dbReference type="Proteomes" id="UP000009885">
    <property type="component" value="Unassembled WGS sequence"/>
</dbReference>
<proteinExistence type="inferred from homology"/>
<dbReference type="Pfam" id="PF00005">
    <property type="entry name" value="ABC_tran"/>
    <property type="match status" value="1"/>
</dbReference>
<dbReference type="PATRIC" id="fig|1229783.3.peg.1313"/>
<dbReference type="SMART" id="SM00382">
    <property type="entry name" value="AAA"/>
    <property type="match status" value="1"/>
</dbReference>
<comment type="caution">
    <text evidence="6">The sequence shown here is derived from an EMBL/GenBank/DDBJ whole genome shotgun (WGS) entry which is preliminary data.</text>
</comment>
<evidence type="ECO:0000256" key="3">
    <source>
        <dbReference type="ARBA" id="ARBA00022741"/>
    </source>
</evidence>
<dbReference type="Pfam" id="PF08352">
    <property type="entry name" value="oligo_HPY"/>
    <property type="match status" value="1"/>
</dbReference>
<dbReference type="EMBL" id="AMSQ01000008">
    <property type="protein sequence ID" value="EKU48088.1"/>
    <property type="molecule type" value="Genomic_DNA"/>
</dbReference>
<dbReference type="GO" id="GO:0055085">
    <property type="term" value="P:transmembrane transport"/>
    <property type="evidence" value="ECO:0007669"/>
    <property type="project" value="UniProtKB-ARBA"/>
</dbReference>
<dbReference type="InterPro" id="IPR003593">
    <property type="entry name" value="AAA+_ATPase"/>
</dbReference>
<evidence type="ECO:0000259" key="5">
    <source>
        <dbReference type="PROSITE" id="PS50893"/>
    </source>
</evidence>
<evidence type="ECO:0000313" key="6">
    <source>
        <dbReference type="EMBL" id="EKU48088.1"/>
    </source>
</evidence>
<dbReference type="SUPFAM" id="SSF52540">
    <property type="entry name" value="P-loop containing nucleoside triphosphate hydrolases"/>
    <property type="match status" value="1"/>
</dbReference>
<dbReference type="FunFam" id="3.40.50.300:FF:000016">
    <property type="entry name" value="Oligopeptide ABC transporter ATP-binding component"/>
    <property type="match status" value="1"/>
</dbReference>
<evidence type="ECO:0000256" key="4">
    <source>
        <dbReference type="ARBA" id="ARBA00022840"/>
    </source>
</evidence>
<dbReference type="GO" id="GO:0005524">
    <property type="term" value="F:ATP binding"/>
    <property type="evidence" value="ECO:0007669"/>
    <property type="project" value="UniProtKB-KW"/>
</dbReference>
<sequence length="310" mass="34878">MVNNVLEIKGLSKIFNKNKSTEVKAVNDVSFTIKKGETFGLVGESGCGKSTLGRTIINLYSPTDGEIIIDGQNILELSKSKRKTFLNNKVQMIFQDPYASLNPRFKVMDIISEGIKVQKKLKSKEEIRNKVYELLELVGLSAENANRFPHEFSGGQRQRIGIARALAVEPEIIIADEPISALDVSIQAQIVNLLLEIQRKKGLTILFIAHDLAMVRYISDTIGVMYKGKIVEIGEADNIYKKPLHPYTQSLLSAIPIAHPQIERNRKRFSYDANIDGFKNEENLSLNYISLNHSVLCTEEKARNLQQKFS</sequence>
<dbReference type="InterPro" id="IPR013563">
    <property type="entry name" value="Oligopep_ABC_C"/>
</dbReference>
<dbReference type="CDD" id="cd03257">
    <property type="entry name" value="ABC_NikE_OppD_transporters"/>
    <property type="match status" value="1"/>
</dbReference>
<dbReference type="Gene3D" id="3.40.50.300">
    <property type="entry name" value="P-loop containing nucleotide triphosphate hydrolases"/>
    <property type="match status" value="1"/>
</dbReference>
<dbReference type="STRING" id="1229783.C273_06498"/>
<keyword evidence="3" id="KW-0547">Nucleotide-binding</keyword>
<dbReference type="OrthoDB" id="9802264at2"/>
<dbReference type="eggNOG" id="COG4608">
    <property type="taxonomic scope" value="Bacteria"/>
</dbReference>
<reference evidence="6 7" key="1">
    <citation type="journal article" date="2013" name="Genome Announc.">
        <title>Genome Sequence of Staphylococcus massiliensis Strain S46, Isolated from the Surface of Healthy Human Skin.</title>
        <authorList>
            <person name="Srivastav R."/>
            <person name="Singh A."/>
            <person name="Jangir P.K."/>
            <person name="Kumari C."/>
            <person name="Muduli S."/>
            <person name="Sharma R."/>
        </authorList>
    </citation>
    <scope>NUCLEOTIDE SEQUENCE [LARGE SCALE GENOMIC DNA]</scope>
    <source>
        <strain evidence="6 7">S46</strain>
    </source>
</reference>
<evidence type="ECO:0000256" key="2">
    <source>
        <dbReference type="ARBA" id="ARBA00022448"/>
    </source>
</evidence>
<protein>
    <submittedName>
        <fullName evidence="6">Oligopeptide ABC transporter ATP-binding protein OppF</fullName>
    </submittedName>
</protein>